<keyword evidence="5 6" id="KW-0472">Membrane</keyword>
<name>A0A8J3AGY7_9BIFI</name>
<dbReference type="EMBL" id="BMDH01000001">
    <property type="protein sequence ID" value="GGI12654.1"/>
    <property type="molecule type" value="Genomic_DNA"/>
</dbReference>
<dbReference type="PANTHER" id="PTHR23291:SF50">
    <property type="entry name" value="PROTEIN LIFEGUARD 4"/>
    <property type="match status" value="1"/>
</dbReference>
<feature type="transmembrane region" description="Helical" evidence="6">
    <location>
        <begin position="125"/>
        <end position="144"/>
    </location>
</feature>
<dbReference type="RefSeq" id="WP_371866593.1">
    <property type="nucleotide sequence ID" value="NZ_BMDH01000001.1"/>
</dbReference>
<accession>A0A8J3AGY7</accession>
<keyword evidence="4 6" id="KW-1133">Transmembrane helix</keyword>
<keyword evidence="3 6" id="KW-0812">Transmembrane</keyword>
<protein>
    <submittedName>
        <fullName evidence="8">Membrane protein</fullName>
    </submittedName>
</protein>
<feature type="transmembrane region" description="Helical" evidence="6">
    <location>
        <begin position="98"/>
        <end position="119"/>
    </location>
</feature>
<feature type="transmembrane region" description="Helical" evidence="6">
    <location>
        <begin position="212"/>
        <end position="231"/>
    </location>
</feature>
<evidence type="ECO:0000256" key="2">
    <source>
        <dbReference type="ARBA" id="ARBA00010350"/>
    </source>
</evidence>
<feature type="transmembrane region" description="Helical" evidence="6">
    <location>
        <begin position="276"/>
        <end position="296"/>
    </location>
</feature>
<dbReference type="AlphaFoldDB" id="A0A8J3AGY7"/>
<feature type="transmembrane region" description="Helical" evidence="6">
    <location>
        <begin position="181"/>
        <end position="200"/>
    </location>
</feature>
<comment type="similarity">
    <text evidence="2 6">Belongs to the BI1 family.</text>
</comment>
<dbReference type="PANTHER" id="PTHR23291">
    <property type="entry name" value="BAX INHIBITOR-RELATED"/>
    <property type="match status" value="1"/>
</dbReference>
<dbReference type="GO" id="GO:0005886">
    <property type="term" value="C:plasma membrane"/>
    <property type="evidence" value="ECO:0007669"/>
    <property type="project" value="TreeGrafter"/>
</dbReference>
<evidence type="ECO:0000256" key="6">
    <source>
        <dbReference type="RuleBase" id="RU004379"/>
    </source>
</evidence>
<dbReference type="SUPFAM" id="SSF81995">
    <property type="entry name" value="beta-sandwich domain of Sec23/24"/>
    <property type="match status" value="1"/>
</dbReference>
<evidence type="ECO:0000256" key="3">
    <source>
        <dbReference type="ARBA" id="ARBA00022692"/>
    </source>
</evidence>
<proteinExistence type="inferred from homology"/>
<dbReference type="InterPro" id="IPR006214">
    <property type="entry name" value="Bax_inhibitor_1-related"/>
</dbReference>
<evidence type="ECO:0000256" key="7">
    <source>
        <dbReference type="SAM" id="MobiDB-lite"/>
    </source>
</evidence>
<comment type="subcellular location">
    <subcellularLocation>
        <location evidence="1">Membrane</location>
        <topology evidence="1">Multi-pass membrane protein</topology>
    </subcellularLocation>
</comment>
<feature type="compositionally biased region" description="Low complexity" evidence="7">
    <location>
        <begin position="7"/>
        <end position="47"/>
    </location>
</feature>
<evidence type="ECO:0000256" key="5">
    <source>
        <dbReference type="ARBA" id="ARBA00023136"/>
    </source>
</evidence>
<feature type="transmembrane region" description="Helical" evidence="6">
    <location>
        <begin position="156"/>
        <end position="175"/>
    </location>
</feature>
<sequence>MNYNSRPQSPYGQPNGQPQYGQYAQQQYAQQAQPQYGQPNTQMPYGQSYGQQQFNQQYVNPTAQGGPTVMDATAVSSSDTIFRATQISTARAYGEMTIGIAISALVALMSQATGLLYTILSATGAFGWIGLAIAQVALAIALGAKVMSMNPSTARVLFYVYAALMGLTLSSIFAVYSLGSIVLALALTAGFFLCLTMLALTTKIDMLKAGPILLTALIVFVVAQVILMFVAPGALGTMLFTGIGILLFAGLTAYDAQSTRALFQQYAGDTTMMKRVSILCALNLYLDFINMFMYVLRLVGSER</sequence>
<dbReference type="Proteomes" id="UP000619536">
    <property type="component" value="Unassembled WGS sequence"/>
</dbReference>
<reference evidence="8" key="2">
    <citation type="submission" date="2020-09" db="EMBL/GenBank/DDBJ databases">
        <authorList>
            <person name="Sun Q."/>
            <person name="Sedlacek I."/>
        </authorList>
    </citation>
    <scope>NUCLEOTIDE SEQUENCE</scope>
    <source>
        <strain evidence="8">CCM 8606</strain>
    </source>
</reference>
<evidence type="ECO:0000313" key="9">
    <source>
        <dbReference type="Proteomes" id="UP000619536"/>
    </source>
</evidence>
<evidence type="ECO:0000256" key="1">
    <source>
        <dbReference type="ARBA" id="ARBA00004141"/>
    </source>
</evidence>
<evidence type="ECO:0000313" key="8">
    <source>
        <dbReference type="EMBL" id="GGI12654.1"/>
    </source>
</evidence>
<keyword evidence="9" id="KW-1185">Reference proteome</keyword>
<comment type="caution">
    <text evidence="8">The sequence shown here is derived from an EMBL/GenBank/DDBJ whole genome shotgun (WGS) entry which is preliminary data.</text>
</comment>
<feature type="transmembrane region" description="Helical" evidence="6">
    <location>
        <begin position="237"/>
        <end position="256"/>
    </location>
</feature>
<gene>
    <name evidence="8" type="ORF">GCM10007377_02040</name>
</gene>
<reference evidence="8" key="1">
    <citation type="journal article" date="2014" name="Int. J. Syst. Evol. Microbiol.">
        <title>Complete genome sequence of Corynebacterium casei LMG S-19264T (=DSM 44701T), isolated from a smear-ripened cheese.</title>
        <authorList>
            <consortium name="US DOE Joint Genome Institute (JGI-PGF)"/>
            <person name="Walter F."/>
            <person name="Albersmeier A."/>
            <person name="Kalinowski J."/>
            <person name="Ruckert C."/>
        </authorList>
    </citation>
    <scope>NUCLEOTIDE SEQUENCE</scope>
    <source>
        <strain evidence="8">CCM 8606</strain>
    </source>
</reference>
<dbReference type="Pfam" id="PF01027">
    <property type="entry name" value="Bax1-I"/>
    <property type="match status" value="1"/>
</dbReference>
<evidence type="ECO:0000256" key="4">
    <source>
        <dbReference type="ARBA" id="ARBA00022989"/>
    </source>
</evidence>
<organism evidence="8 9">
    <name type="scientific">Galliscardovia ingluviei</name>
    <dbReference type="NCBI Taxonomy" id="1769422"/>
    <lineage>
        <taxon>Bacteria</taxon>
        <taxon>Bacillati</taxon>
        <taxon>Actinomycetota</taxon>
        <taxon>Actinomycetes</taxon>
        <taxon>Bifidobacteriales</taxon>
        <taxon>Bifidobacteriaceae</taxon>
        <taxon>Galliscardovia</taxon>
    </lineage>
</organism>
<dbReference type="CDD" id="cd10432">
    <property type="entry name" value="BI-1-like_bacterial"/>
    <property type="match status" value="1"/>
</dbReference>
<feature type="region of interest" description="Disordered" evidence="7">
    <location>
        <begin position="1"/>
        <end position="47"/>
    </location>
</feature>